<name>A0A0F9KB18_9ZZZZ</name>
<sequence>MSSIKKLERSKLIIEEELSIHLRKIHFEPKLARIHIILRNEINLFIRYNNHDEYSYSVLFSKVELDRCRFDNYDDRWNISTKPHHFYSHFNKIGVSSPMNGNPEYDIPLICELIKSGELLSVDLRFS</sequence>
<evidence type="ECO:0000313" key="1">
    <source>
        <dbReference type="EMBL" id="KKM71871.1"/>
    </source>
</evidence>
<accession>A0A0F9KB18</accession>
<organism evidence="1">
    <name type="scientific">marine sediment metagenome</name>
    <dbReference type="NCBI Taxonomy" id="412755"/>
    <lineage>
        <taxon>unclassified sequences</taxon>
        <taxon>metagenomes</taxon>
        <taxon>ecological metagenomes</taxon>
    </lineage>
</organism>
<dbReference type="AlphaFoldDB" id="A0A0F9KB18"/>
<protein>
    <submittedName>
        <fullName evidence="1">Uncharacterized protein</fullName>
    </submittedName>
</protein>
<comment type="caution">
    <text evidence="1">The sequence shown here is derived from an EMBL/GenBank/DDBJ whole genome shotgun (WGS) entry which is preliminary data.</text>
</comment>
<dbReference type="EMBL" id="LAZR01009562">
    <property type="protein sequence ID" value="KKM71871.1"/>
    <property type="molecule type" value="Genomic_DNA"/>
</dbReference>
<reference evidence="1" key="1">
    <citation type="journal article" date="2015" name="Nature">
        <title>Complex archaea that bridge the gap between prokaryotes and eukaryotes.</title>
        <authorList>
            <person name="Spang A."/>
            <person name="Saw J.H."/>
            <person name="Jorgensen S.L."/>
            <person name="Zaremba-Niedzwiedzka K."/>
            <person name="Martijn J."/>
            <person name="Lind A.E."/>
            <person name="van Eijk R."/>
            <person name="Schleper C."/>
            <person name="Guy L."/>
            <person name="Ettema T.J."/>
        </authorList>
    </citation>
    <scope>NUCLEOTIDE SEQUENCE</scope>
</reference>
<gene>
    <name evidence="1" type="ORF">LCGC14_1426220</name>
</gene>
<proteinExistence type="predicted"/>